<dbReference type="EMBL" id="CP000583">
    <property type="protein sequence ID" value="ABO95252.1"/>
    <property type="molecule type" value="Genomic_DNA"/>
</dbReference>
<dbReference type="GO" id="GO:0009528">
    <property type="term" value="C:plastid inner membrane"/>
    <property type="evidence" value="ECO:0007669"/>
    <property type="project" value="EnsemblPlants"/>
</dbReference>
<accession>A4RUH3</accession>
<dbReference type="GO" id="GO:0010319">
    <property type="term" value="C:stromule"/>
    <property type="evidence" value="ECO:0007669"/>
    <property type="project" value="EnsemblPlants"/>
</dbReference>
<evidence type="ECO:0000256" key="1">
    <source>
        <dbReference type="ARBA" id="ARBA00023054"/>
    </source>
</evidence>
<dbReference type="RefSeq" id="XP_001416959.1">
    <property type="nucleotide sequence ID" value="XM_001416922.1"/>
</dbReference>
<evidence type="ECO:0000313" key="3">
    <source>
        <dbReference type="Proteomes" id="UP000001568"/>
    </source>
</evidence>
<dbReference type="OMA" id="MVEMHLL"/>
<sequence>TVSDTKAKFLQAYPYPIPSVWSTVTQELLVQGHFAKYNAKSEYSELASLGFVSVFDQLYEGFPSETEKVKIFNAFLGALGEDAAKTRADAEALGAFAASAGGVDGLSANPIFATMAAKSAENKLMYTKYIAIGIFRMLELAKATDPKALEALAQAGGLSFKKVNGDLAMYKGLLSKLASAKELQEEFLEREKRKTAERMAKKA</sequence>
<dbReference type="KEGG" id="olu:OSTLU_6426"/>
<dbReference type="GO" id="GO:2000070">
    <property type="term" value="P:regulation of response to water deprivation"/>
    <property type="evidence" value="ECO:0007669"/>
    <property type="project" value="EnsemblPlants"/>
</dbReference>
<dbReference type="GO" id="GO:0050829">
    <property type="term" value="P:defense response to Gram-negative bacterium"/>
    <property type="evidence" value="ECO:0007669"/>
    <property type="project" value="EnsemblPlants"/>
</dbReference>
<evidence type="ECO:0000313" key="2">
    <source>
        <dbReference type="EMBL" id="ABO95252.1"/>
    </source>
</evidence>
<dbReference type="GO" id="GO:0010027">
    <property type="term" value="P:thylakoid membrane organization"/>
    <property type="evidence" value="ECO:0007669"/>
    <property type="project" value="EnsemblPlants"/>
</dbReference>
<feature type="non-terminal residue" evidence="2">
    <location>
        <position position="1"/>
    </location>
</feature>
<reference evidence="2 3" key="1">
    <citation type="journal article" date="2007" name="Proc. Natl. Acad. Sci. U.S.A.">
        <title>The tiny eukaryote Ostreococcus provides genomic insights into the paradox of plankton speciation.</title>
        <authorList>
            <person name="Palenik B."/>
            <person name="Grimwood J."/>
            <person name="Aerts A."/>
            <person name="Rouze P."/>
            <person name="Salamov A."/>
            <person name="Putnam N."/>
            <person name="Dupont C."/>
            <person name="Jorgensen R."/>
            <person name="Derelle E."/>
            <person name="Rombauts S."/>
            <person name="Zhou K."/>
            <person name="Otillar R."/>
            <person name="Merchant S.S."/>
            <person name="Podell S."/>
            <person name="Gaasterland T."/>
            <person name="Napoli C."/>
            <person name="Gendler K."/>
            <person name="Manuell A."/>
            <person name="Tai V."/>
            <person name="Vallon O."/>
            <person name="Piganeau G."/>
            <person name="Jancek S."/>
            <person name="Heijde M."/>
            <person name="Jabbari K."/>
            <person name="Bowler C."/>
            <person name="Lohr M."/>
            <person name="Robbens S."/>
            <person name="Werner G."/>
            <person name="Dubchak I."/>
            <person name="Pazour G.J."/>
            <person name="Ren Q."/>
            <person name="Paulsen I."/>
            <person name="Delwiche C."/>
            <person name="Schmutz J."/>
            <person name="Rokhsar D."/>
            <person name="Van de Peer Y."/>
            <person name="Moreau H."/>
            <person name="Grigoriev I.V."/>
        </authorList>
    </citation>
    <scope>NUCLEOTIDE SEQUENCE [LARGE SCALE GENOMIC DNA]</scope>
    <source>
        <strain evidence="2 3">CCE9901</strain>
    </source>
</reference>
<keyword evidence="1" id="KW-0175">Coiled coil</keyword>
<dbReference type="STRING" id="436017.A4RUH3"/>
<dbReference type="Pfam" id="PF11264">
    <property type="entry name" value="ThylakoidFormat"/>
    <property type="match status" value="1"/>
</dbReference>
<dbReference type="PANTHER" id="PTHR34793:SF1">
    <property type="entry name" value="PROTEIN THYLAKOID FORMATION 1, CHLOROPLASTIC"/>
    <property type="match status" value="1"/>
</dbReference>
<dbReference type="GO" id="GO:0045038">
    <property type="term" value="P:protein import into chloroplast thylakoid membrane"/>
    <property type="evidence" value="ECO:0007669"/>
    <property type="project" value="EnsemblPlants"/>
</dbReference>
<dbReference type="GO" id="GO:0045037">
    <property type="term" value="P:protein import into chloroplast stroma"/>
    <property type="evidence" value="ECO:0007669"/>
    <property type="project" value="EnsemblPlants"/>
</dbReference>
<dbReference type="eggNOG" id="ENOG502QUQV">
    <property type="taxonomic scope" value="Eukaryota"/>
</dbReference>
<dbReference type="GO" id="GO:0009532">
    <property type="term" value="C:plastid stroma"/>
    <property type="evidence" value="ECO:0007669"/>
    <property type="project" value="EnsemblPlants"/>
</dbReference>
<dbReference type="GO" id="GO:0009534">
    <property type="term" value="C:chloroplast thylakoid"/>
    <property type="evidence" value="ECO:0007669"/>
    <property type="project" value="TreeGrafter"/>
</dbReference>
<name>A4RUH3_OSTLU</name>
<dbReference type="GeneID" id="5001115"/>
<feature type="non-terminal residue" evidence="2">
    <location>
        <position position="203"/>
    </location>
</feature>
<dbReference type="GO" id="GO:0015996">
    <property type="term" value="P:chlorophyll catabolic process"/>
    <property type="evidence" value="ECO:0007669"/>
    <property type="project" value="EnsemblPlants"/>
</dbReference>
<dbReference type="GO" id="GO:0010207">
    <property type="term" value="P:photosystem II assembly"/>
    <property type="evidence" value="ECO:0007669"/>
    <property type="project" value="InterPro"/>
</dbReference>
<proteinExistence type="predicted"/>
<dbReference type="Proteomes" id="UP000001568">
    <property type="component" value="Chromosome 3"/>
</dbReference>
<protein>
    <submittedName>
        <fullName evidence="2">Uncharacterized protein</fullName>
    </submittedName>
</protein>
<dbReference type="GO" id="GO:0072597">
    <property type="term" value="P:maintenance of protein location in chloroplast"/>
    <property type="evidence" value="ECO:0007669"/>
    <property type="project" value="EnsemblPlants"/>
</dbReference>
<dbReference type="AlphaFoldDB" id="A4RUH3"/>
<dbReference type="GO" id="GO:0009527">
    <property type="term" value="C:plastid outer membrane"/>
    <property type="evidence" value="ECO:0007669"/>
    <property type="project" value="EnsemblPlants"/>
</dbReference>
<dbReference type="HOGENOM" id="CLU_079763_0_0_1"/>
<dbReference type="Gramene" id="ABO95252">
    <property type="protein sequence ID" value="ABO95252"/>
    <property type="gene ID" value="OSTLU_6426"/>
</dbReference>
<dbReference type="GO" id="GO:1903426">
    <property type="term" value="P:regulation of reactive oxygen species biosynthetic process"/>
    <property type="evidence" value="ECO:0007669"/>
    <property type="project" value="EnsemblPlants"/>
</dbReference>
<dbReference type="GO" id="GO:0007186">
    <property type="term" value="P:G protein-coupled receptor signaling pathway"/>
    <property type="evidence" value="ECO:0007669"/>
    <property type="project" value="EnsemblPlants"/>
</dbReference>
<dbReference type="PANTHER" id="PTHR34793">
    <property type="entry name" value="PROTEIN THYLAKOID FORMATION 1, CHLOROPLASTIC"/>
    <property type="match status" value="1"/>
</dbReference>
<gene>
    <name evidence="2" type="ORF">OSTLU_6426</name>
</gene>
<dbReference type="InterPro" id="IPR017499">
    <property type="entry name" value="Thf1"/>
</dbReference>
<dbReference type="OrthoDB" id="4812at2759"/>
<dbReference type="GO" id="GO:0010182">
    <property type="term" value="P:sugar mediated signaling pathway"/>
    <property type="evidence" value="ECO:0007669"/>
    <property type="project" value="EnsemblPlants"/>
</dbReference>
<organism evidence="2 3">
    <name type="scientific">Ostreococcus lucimarinus (strain CCE9901)</name>
    <dbReference type="NCBI Taxonomy" id="436017"/>
    <lineage>
        <taxon>Eukaryota</taxon>
        <taxon>Viridiplantae</taxon>
        <taxon>Chlorophyta</taxon>
        <taxon>Mamiellophyceae</taxon>
        <taxon>Mamiellales</taxon>
        <taxon>Bathycoccaceae</taxon>
        <taxon>Ostreococcus</taxon>
    </lineage>
</organism>
<keyword evidence="3" id="KW-1185">Reference proteome</keyword>
<dbReference type="GO" id="GO:1902458">
    <property type="term" value="P:positive regulation of stomatal opening"/>
    <property type="evidence" value="ECO:0007669"/>
    <property type="project" value="EnsemblPlants"/>
</dbReference>